<dbReference type="NCBIfam" id="NF041334">
    <property type="entry name" value="XopJ"/>
    <property type="match status" value="1"/>
</dbReference>
<dbReference type="InterPro" id="IPR053633">
    <property type="entry name" value="Ser/Thr_acetyltransferase"/>
</dbReference>
<evidence type="ECO:0000256" key="5">
    <source>
        <dbReference type="ARBA" id="ARBA00048662"/>
    </source>
</evidence>
<evidence type="ECO:0000256" key="3">
    <source>
        <dbReference type="ARBA" id="ARBA00023785"/>
    </source>
</evidence>
<reference evidence="7 8" key="1">
    <citation type="submission" date="2020-03" db="EMBL/GenBank/DDBJ databases">
        <authorList>
            <person name="Bakhshi Ganjeh M."/>
        </authorList>
    </citation>
    <scope>NUCLEOTIDE SEQUENCE [LARGE SCALE GENOMIC DNA]</scope>
    <source>
        <strain evidence="8">Iran 50</strain>
    </source>
</reference>
<dbReference type="Pfam" id="PF03421">
    <property type="entry name" value="Acetyltransf_14"/>
    <property type="match status" value="1"/>
</dbReference>
<feature type="region of interest" description="Disordered" evidence="6">
    <location>
        <begin position="1"/>
        <end position="50"/>
    </location>
</feature>
<keyword evidence="8" id="KW-1185">Reference proteome</keyword>
<sequence>MGVNASKPSGGLPPYNYGFNPYNQDDYYRPPSPEQTSSYGASNPPDFDHLPERAAEKARALSNALNMASLSYSNPELAHYARRTLEQASSSQTTVEITNLDIGNIRTLVNTYNDRFSSLNLKYFSSQEDFLDELRDADASAWRAILKAAPNSRHHFAIDIRTHDDGQKTLIALEPSVAFRPIDDESFHSMPGYYSLHRGIQRQFDDDVKLAVIQTEAQKSMQDCVIFSLNFALNAYQKDSFFDDLHDNLKNNEPRLGTSATSYHSMTGLEYIEGKEILPAIFFKHSHSRAIVEEVLDSQPDLRDRNVSTNRDSPHETLSERVQAFRVHRENLSYSMSIEASRMHKIRKAVENAS</sequence>
<dbReference type="Proteomes" id="UP000671960">
    <property type="component" value="Chromosome"/>
</dbReference>
<evidence type="ECO:0000256" key="6">
    <source>
        <dbReference type="SAM" id="MobiDB-lite"/>
    </source>
</evidence>
<comment type="similarity">
    <text evidence="3">Belongs to the acetyltransferase YopJ family.</text>
</comment>
<evidence type="ECO:0000256" key="4">
    <source>
        <dbReference type="ARBA" id="ARBA00048364"/>
    </source>
</evidence>
<accession>A0ABX7UT52</accession>
<comment type="catalytic activity">
    <reaction evidence="5">
        <text>L-seryl-[protein] + acetyl-CoA = O-acetyl-L-seryl-[protein] + CoA</text>
        <dbReference type="Rhea" id="RHEA:59392"/>
        <dbReference type="Rhea" id="RHEA-COMP:9863"/>
        <dbReference type="Rhea" id="RHEA-COMP:15352"/>
        <dbReference type="ChEBI" id="CHEBI:29999"/>
        <dbReference type="ChEBI" id="CHEBI:57287"/>
        <dbReference type="ChEBI" id="CHEBI:57288"/>
        <dbReference type="ChEBI" id="CHEBI:141128"/>
    </reaction>
    <physiologicalReaction direction="left-to-right" evidence="5">
        <dbReference type="Rhea" id="RHEA:59393"/>
    </physiologicalReaction>
</comment>
<evidence type="ECO:0000256" key="2">
    <source>
        <dbReference type="ARBA" id="ARBA00023315"/>
    </source>
</evidence>
<dbReference type="EMBL" id="CP050854">
    <property type="protein sequence ID" value="QTF06859.1"/>
    <property type="molecule type" value="Genomic_DNA"/>
</dbReference>
<dbReference type="RefSeq" id="WP_208229527.1">
    <property type="nucleotide sequence ID" value="NZ_CP050854.1"/>
</dbReference>
<comment type="catalytic activity">
    <reaction evidence="4">
        <text>L-threonyl-[protein] + acetyl-CoA = O-acetyl-L-threonyl-[protein] + CoA</text>
        <dbReference type="Rhea" id="RHEA:65340"/>
        <dbReference type="Rhea" id="RHEA-COMP:11060"/>
        <dbReference type="Rhea" id="RHEA-COMP:16780"/>
        <dbReference type="ChEBI" id="CHEBI:30013"/>
        <dbReference type="ChEBI" id="CHEBI:57287"/>
        <dbReference type="ChEBI" id="CHEBI:57288"/>
        <dbReference type="ChEBI" id="CHEBI:141025"/>
    </reaction>
    <physiologicalReaction direction="left-to-right" evidence="4">
        <dbReference type="Rhea" id="RHEA:65341"/>
    </physiologicalReaction>
</comment>
<keyword evidence="1" id="KW-0808">Transferase</keyword>
<protein>
    <submittedName>
        <fullName evidence="7">Peptidase C55</fullName>
    </submittedName>
</protein>
<dbReference type="InterPro" id="IPR005083">
    <property type="entry name" value="YopJ-like"/>
</dbReference>
<evidence type="ECO:0000313" key="8">
    <source>
        <dbReference type="Proteomes" id="UP000671960"/>
    </source>
</evidence>
<evidence type="ECO:0000313" key="7">
    <source>
        <dbReference type="EMBL" id="QTF06859.1"/>
    </source>
</evidence>
<keyword evidence="2" id="KW-0012">Acyltransferase</keyword>
<proteinExistence type="inferred from homology"/>
<name>A0ABX7UT52_9GAMM</name>
<gene>
    <name evidence="7" type="ORF">HC231_02090</name>
</gene>
<organism evidence="7 8">
    <name type="scientific">Brenneria izadpanahii</name>
    <dbReference type="NCBI Taxonomy" id="2722756"/>
    <lineage>
        <taxon>Bacteria</taxon>
        <taxon>Pseudomonadati</taxon>
        <taxon>Pseudomonadota</taxon>
        <taxon>Gammaproteobacteria</taxon>
        <taxon>Enterobacterales</taxon>
        <taxon>Pectobacteriaceae</taxon>
        <taxon>Brenneria</taxon>
    </lineage>
</organism>
<evidence type="ECO:0000256" key="1">
    <source>
        <dbReference type="ARBA" id="ARBA00022679"/>
    </source>
</evidence>